<dbReference type="PANTHER" id="PTHR43236">
    <property type="entry name" value="ANTITOXIN HIGA1"/>
    <property type="match status" value="1"/>
</dbReference>
<keyword evidence="3" id="KW-1185">Reference proteome</keyword>
<evidence type="ECO:0000259" key="1">
    <source>
        <dbReference type="Pfam" id="PF06114"/>
    </source>
</evidence>
<name>A0A4Y4DKR0_GLUUR</name>
<proteinExistence type="predicted"/>
<dbReference type="PANTHER" id="PTHR43236:SF1">
    <property type="entry name" value="BLL7220 PROTEIN"/>
    <property type="match status" value="1"/>
</dbReference>
<dbReference type="RefSeq" id="WP_170184078.1">
    <property type="nucleotide sequence ID" value="NZ_BAAAJL010000001.1"/>
</dbReference>
<gene>
    <name evidence="2" type="ORF">AUR04nite_07390</name>
</gene>
<evidence type="ECO:0000313" key="2">
    <source>
        <dbReference type="EMBL" id="GED05207.1"/>
    </source>
</evidence>
<accession>A0A4Y4DKR0</accession>
<dbReference type="InterPro" id="IPR052345">
    <property type="entry name" value="Rad_response_metalloprotease"/>
</dbReference>
<dbReference type="EMBL" id="BJNY01000003">
    <property type="protein sequence ID" value="GED05207.1"/>
    <property type="molecule type" value="Genomic_DNA"/>
</dbReference>
<protein>
    <recommendedName>
        <fullName evidence="1">IrrE N-terminal-like domain-containing protein</fullName>
    </recommendedName>
</protein>
<comment type="caution">
    <text evidence="2">The sequence shown here is derived from an EMBL/GenBank/DDBJ whole genome shotgun (WGS) entry which is preliminary data.</text>
</comment>
<feature type="domain" description="IrrE N-terminal-like" evidence="1">
    <location>
        <begin position="162"/>
        <end position="244"/>
    </location>
</feature>
<reference evidence="2 3" key="1">
    <citation type="submission" date="2019-06" db="EMBL/GenBank/DDBJ databases">
        <title>Whole genome shotgun sequence of Glutamicibacter uratoxydans NBRC 15515.</title>
        <authorList>
            <person name="Hosoyama A."/>
            <person name="Uohara A."/>
            <person name="Ohji S."/>
            <person name="Ichikawa N."/>
        </authorList>
    </citation>
    <scope>NUCLEOTIDE SEQUENCE [LARGE SCALE GENOMIC DNA]</scope>
    <source>
        <strain evidence="2 3">NBRC 15515</strain>
    </source>
</reference>
<sequence length="344" mass="37401">MLEPTRITLARERAGLGTMDLARVMNLDPELIADYELHGAPDALAAPLAAATGFLPGFFKLSPARSIEVQRIFFRTPRRLDGAAKASAAALARCGVELYSLITGCFTLPDTQIPDYTGLDPQQAAARLRLDWNLGCGPIPDLLYVLESRGVRVLCGPVTLSFWEDGQGFIFLSPGQEADTRYRLAHELAHLLLHSALEEGAGCAAEREADLFAASLLLPELSLQLRVSSSLTLVQLLDLQRMFGTPAAVILDCAREAQLLDEDCYRWLMAELALEPAGDIVRATSRVFSIVFPALRVENRMGTTRIAHQLGLGAQQLHELTFGQAFVLLAGGGSNARTRLHAVR</sequence>
<dbReference type="Pfam" id="PF06114">
    <property type="entry name" value="Peptidase_M78"/>
    <property type="match status" value="1"/>
</dbReference>
<dbReference type="Proteomes" id="UP000316612">
    <property type="component" value="Unassembled WGS sequence"/>
</dbReference>
<evidence type="ECO:0000313" key="3">
    <source>
        <dbReference type="Proteomes" id="UP000316612"/>
    </source>
</evidence>
<organism evidence="2 3">
    <name type="scientific">Glutamicibacter uratoxydans</name>
    <name type="common">Arthrobacter uratoxydans</name>
    <dbReference type="NCBI Taxonomy" id="43667"/>
    <lineage>
        <taxon>Bacteria</taxon>
        <taxon>Bacillati</taxon>
        <taxon>Actinomycetota</taxon>
        <taxon>Actinomycetes</taxon>
        <taxon>Micrococcales</taxon>
        <taxon>Micrococcaceae</taxon>
        <taxon>Glutamicibacter</taxon>
    </lineage>
</organism>
<dbReference type="AlphaFoldDB" id="A0A4Y4DKR0"/>
<dbReference type="InterPro" id="IPR010359">
    <property type="entry name" value="IrrE_HExxH"/>
</dbReference>